<evidence type="ECO:0000256" key="1">
    <source>
        <dbReference type="SAM" id="Coils"/>
    </source>
</evidence>
<feature type="coiled-coil region" evidence="1">
    <location>
        <begin position="124"/>
        <end position="151"/>
    </location>
</feature>
<evidence type="ECO:0000259" key="3">
    <source>
        <dbReference type="Pfam" id="PF03551"/>
    </source>
</evidence>
<dbReference type="Gene3D" id="1.10.10.10">
    <property type="entry name" value="Winged helix-like DNA-binding domain superfamily/Winged helix DNA-binding domain"/>
    <property type="match status" value="1"/>
</dbReference>
<dbReference type="SUPFAM" id="SSF46785">
    <property type="entry name" value="Winged helix' DNA-binding domain"/>
    <property type="match status" value="1"/>
</dbReference>
<dbReference type="InterPro" id="IPR036390">
    <property type="entry name" value="WH_DNA-bd_sf"/>
</dbReference>
<dbReference type="InterPro" id="IPR036388">
    <property type="entry name" value="WH-like_DNA-bd_sf"/>
</dbReference>
<evidence type="ECO:0000313" key="4">
    <source>
        <dbReference type="EMBL" id="BDZ39685.1"/>
    </source>
</evidence>
<dbReference type="InterPro" id="IPR005149">
    <property type="entry name" value="Tscrpt_reg_PadR_N"/>
</dbReference>
<reference evidence="5" key="1">
    <citation type="journal article" date="2019" name="Int. J. Syst. Evol. Microbiol.">
        <title>The Global Catalogue of Microorganisms (GCM) 10K type strain sequencing project: providing services to taxonomists for standard genome sequencing and annotation.</title>
        <authorList>
            <consortium name="The Broad Institute Genomics Platform"/>
            <consortium name="The Broad Institute Genome Sequencing Center for Infectious Disease"/>
            <person name="Wu L."/>
            <person name="Ma J."/>
        </authorList>
    </citation>
    <scope>NUCLEOTIDE SEQUENCE [LARGE SCALE GENOMIC DNA]</scope>
    <source>
        <strain evidence="5">NBRC 106310</strain>
    </source>
</reference>
<keyword evidence="1" id="KW-0175">Coiled coil</keyword>
<sequence>MGYMADDVRLTPLGAMVLALLTEGDMHPYEMMRLLRQRREDRIVRVSNGTFYHTVSRLERDGLIVEVGVDREGNRPERTTYALGAGSREVLATWVRGGLMNPDRTAEFRVALAEAHNLPRGEVIELLGARREALKTEHEQLRAKLDAAAAAHVPPQFLIESDRHAALLSAELAWTDGLLDRLADPGFAWVGDARPAASESSASASSQTSPAASAAQRKAARR</sequence>
<dbReference type="PANTHER" id="PTHR33169">
    <property type="entry name" value="PADR-FAMILY TRANSCRIPTIONAL REGULATOR"/>
    <property type="match status" value="1"/>
</dbReference>
<keyword evidence="5" id="KW-1185">Reference proteome</keyword>
<dbReference type="PANTHER" id="PTHR33169:SF27">
    <property type="entry name" value="TRANSCRIPTIONAL REGULATOR PADR FAMILY PROTEIN"/>
    <property type="match status" value="1"/>
</dbReference>
<evidence type="ECO:0000256" key="2">
    <source>
        <dbReference type="SAM" id="MobiDB-lite"/>
    </source>
</evidence>
<dbReference type="Proteomes" id="UP001321543">
    <property type="component" value="Chromosome"/>
</dbReference>
<proteinExistence type="predicted"/>
<gene>
    <name evidence="4" type="ORF">GCM10025863_22990</name>
</gene>
<name>A0ABM8FVZ0_9MICO</name>
<feature type="domain" description="Transcription regulator PadR N-terminal" evidence="3">
    <location>
        <begin position="17"/>
        <end position="91"/>
    </location>
</feature>
<feature type="region of interest" description="Disordered" evidence="2">
    <location>
        <begin position="194"/>
        <end position="222"/>
    </location>
</feature>
<dbReference type="Pfam" id="PF03551">
    <property type="entry name" value="PadR"/>
    <property type="match status" value="1"/>
</dbReference>
<evidence type="ECO:0000313" key="5">
    <source>
        <dbReference type="Proteomes" id="UP001321543"/>
    </source>
</evidence>
<organism evidence="4 5">
    <name type="scientific">Microbacterium suwonense</name>
    <dbReference type="NCBI Taxonomy" id="683047"/>
    <lineage>
        <taxon>Bacteria</taxon>
        <taxon>Bacillati</taxon>
        <taxon>Actinomycetota</taxon>
        <taxon>Actinomycetes</taxon>
        <taxon>Micrococcales</taxon>
        <taxon>Microbacteriaceae</taxon>
        <taxon>Microbacterium</taxon>
    </lineage>
</organism>
<accession>A0ABM8FVZ0</accession>
<dbReference type="InterPro" id="IPR052509">
    <property type="entry name" value="Metal_resp_DNA-bind_regulator"/>
</dbReference>
<dbReference type="EMBL" id="AP027728">
    <property type="protein sequence ID" value="BDZ39685.1"/>
    <property type="molecule type" value="Genomic_DNA"/>
</dbReference>
<protein>
    <submittedName>
        <fullName evidence="4">PadR family transcriptional regulator</fullName>
    </submittedName>
</protein>
<feature type="compositionally biased region" description="Low complexity" evidence="2">
    <location>
        <begin position="196"/>
        <end position="222"/>
    </location>
</feature>